<organism evidence="1 2">
    <name type="scientific">Vespula pensylvanica</name>
    <name type="common">Western yellow jacket</name>
    <name type="synonym">Wasp</name>
    <dbReference type="NCBI Taxonomy" id="30213"/>
    <lineage>
        <taxon>Eukaryota</taxon>
        <taxon>Metazoa</taxon>
        <taxon>Ecdysozoa</taxon>
        <taxon>Arthropoda</taxon>
        <taxon>Hexapoda</taxon>
        <taxon>Insecta</taxon>
        <taxon>Pterygota</taxon>
        <taxon>Neoptera</taxon>
        <taxon>Endopterygota</taxon>
        <taxon>Hymenoptera</taxon>
        <taxon>Apocrita</taxon>
        <taxon>Aculeata</taxon>
        <taxon>Vespoidea</taxon>
        <taxon>Vespidae</taxon>
        <taxon>Vespinae</taxon>
        <taxon>Vespula</taxon>
    </lineage>
</organism>
<dbReference type="AlphaFoldDB" id="A0A834PF91"/>
<evidence type="ECO:0000313" key="2">
    <source>
        <dbReference type="Proteomes" id="UP000600918"/>
    </source>
</evidence>
<sequence>MRHRYSYGKNALQNDYALSSICLCKPAHIKYKNLILYVLFRRKRTYFCSLANIINRYSEVEKSKGSDEISGMVKSNQCIPCECLMKMTYSNDEAKIRNV</sequence>
<dbReference type="EMBL" id="JACSDY010000001">
    <property type="protein sequence ID" value="KAF7438644.1"/>
    <property type="molecule type" value="Genomic_DNA"/>
</dbReference>
<evidence type="ECO:0000313" key="1">
    <source>
        <dbReference type="EMBL" id="KAF7438644.1"/>
    </source>
</evidence>
<dbReference type="Proteomes" id="UP000600918">
    <property type="component" value="Unassembled WGS sequence"/>
</dbReference>
<proteinExistence type="predicted"/>
<protein>
    <submittedName>
        <fullName evidence="1">Uncharacterized protein</fullName>
    </submittedName>
</protein>
<name>A0A834PF91_VESPE</name>
<accession>A0A834PF91</accession>
<reference evidence="1" key="1">
    <citation type="journal article" date="2020" name="G3 (Bethesda)">
        <title>High-Quality Assemblies for Three Invasive Social Wasps from the &lt;i&gt;Vespula&lt;/i&gt; Genus.</title>
        <authorList>
            <person name="Harrop T.W.R."/>
            <person name="Guhlin J."/>
            <person name="McLaughlin G.M."/>
            <person name="Permina E."/>
            <person name="Stockwell P."/>
            <person name="Gilligan J."/>
            <person name="Le Lec M.F."/>
            <person name="Gruber M.A.M."/>
            <person name="Quinn O."/>
            <person name="Lovegrove M."/>
            <person name="Duncan E.J."/>
            <person name="Remnant E.J."/>
            <person name="Van Eeckhoven J."/>
            <person name="Graham B."/>
            <person name="Knapp R.A."/>
            <person name="Langford K.W."/>
            <person name="Kronenberg Z."/>
            <person name="Press M.O."/>
            <person name="Eacker S.M."/>
            <person name="Wilson-Rankin E.E."/>
            <person name="Purcell J."/>
            <person name="Lester P.J."/>
            <person name="Dearden P.K."/>
        </authorList>
    </citation>
    <scope>NUCLEOTIDE SEQUENCE</scope>
    <source>
        <strain evidence="1">Volc-1</strain>
    </source>
</reference>
<gene>
    <name evidence="1" type="ORF">H0235_001035</name>
</gene>
<keyword evidence="2" id="KW-1185">Reference proteome</keyword>
<comment type="caution">
    <text evidence="1">The sequence shown here is derived from an EMBL/GenBank/DDBJ whole genome shotgun (WGS) entry which is preliminary data.</text>
</comment>